<dbReference type="EMBL" id="LAZR01010052">
    <property type="protein sequence ID" value="KKM69085.1"/>
    <property type="molecule type" value="Genomic_DNA"/>
</dbReference>
<gene>
    <name evidence="1" type="ORF">LCGC14_1454360</name>
</gene>
<proteinExistence type="predicted"/>
<dbReference type="AlphaFoldDB" id="A0A0F9LXG8"/>
<organism evidence="1">
    <name type="scientific">marine sediment metagenome</name>
    <dbReference type="NCBI Taxonomy" id="412755"/>
    <lineage>
        <taxon>unclassified sequences</taxon>
        <taxon>metagenomes</taxon>
        <taxon>ecological metagenomes</taxon>
    </lineage>
</organism>
<reference evidence="1" key="1">
    <citation type="journal article" date="2015" name="Nature">
        <title>Complex archaea that bridge the gap between prokaryotes and eukaryotes.</title>
        <authorList>
            <person name="Spang A."/>
            <person name="Saw J.H."/>
            <person name="Jorgensen S.L."/>
            <person name="Zaremba-Niedzwiedzka K."/>
            <person name="Martijn J."/>
            <person name="Lind A.E."/>
            <person name="van Eijk R."/>
            <person name="Schleper C."/>
            <person name="Guy L."/>
            <person name="Ettema T.J."/>
        </authorList>
    </citation>
    <scope>NUCLEOTIDE SEQUENCE</scope>
</reference>
<accession>A0A0F9LXG8</accession>
<protein>
    <submittedName>
        <fullName evidence="1">Uncharacterized protein</fullName>
    </submittedName>
</protein>
<evidence type="ECO:0000313" key="1">
    <source>
        <dbReference type="EMBL" id="KKM69085.1"/>
    </source>
</evidence>
<comment type="caution">
    <text evidence="1">The sequence shown here is derived from an EMBL/GenBank/DDBJ whole genome shotgun (WGS) entry which is preliminary data.</text>
</comment>
<name>A0A0F9LXG8_9ZZZZ</name>
<sequence>MATNYKHFATNLAIATDGFPPTEVMNILDWLEEKKMLNIEGLQLKQVFKEQEIKGGAV</sequence>